<feature type="signal peptide" evidence="1">
    <location>
        <begin position="1"/>
        <end position="15"/>
    </location>
</feature>
<evidence type="ECO:0000313" key="2">
    <source>
        <dbReference type="Proteomes" id="UP000095287"/>
    </source>
</evidence>
<dbReference type="Proteomes" id="UP000095287">
    <property type="component" value="Unplaced"/>
</dbReference>
<dbReference type="AlphaFoldDB" id="A0A1I7XYE6"/>
<protein>
    <submittedName>
        <fullName evidence="3">Fatty-acid and retinol-binding protein 1</fullName>
    </submittedName>
</protein>
<accession>A0A1I7XYE6</accession>
<organism evidence="2 3">
    <name type="scientific">Steinernema glaseri</name>
    <dbReference type="NCBI Taxonomy" id="37863"/>
    <lineage>
        <taxon>Eukaryota</taxon>
        <taxon>Metazoa</taxon>
        <taxon>Ecdysozoa</taxon>
        <taxon>Nematoda</taxon>
        <taxon>Chromadorea</taxon>
        <taxon>Rhabditida</taxon>
        <taxon>Tylenchina</taxon>
        <taxon>Panagrolaimomorpha</taxon>
        <taxon>Strongyloidoidea</taxon>
        <taxon>Steinernematidae</taxon>
        <taxon>Steinernema</taxon>
    </lineage>
</organism>
<name>A0A1I7XYE6_9BILA</name>
<feature type="chain" id="PRO_5012972505" evidence="1">
    <location>
        <begin position="16"/>
        <end position="222"/>
    </location>
</feature>
<evidence type="ECO:0000256" key="1">
    <source>
        <dbReference type="SAM" id="SignalP"/>
    </source>
</evidence>
<reference evidence="3" key="1">
    <citation type="submission" date="2016-11" db="UniProtKB">
        <authorList>
            <consortium name="WormBaseParasite"/>
        </authorList>
    </citation>
    <scope>IDENTIFICATION</scope>
</reference>
<sequence length="222" mass="24888">MKVILLPLLVGLASARPSTASDDSTTTTTTESPLLIPSAHFTVQDFVTLHLFTLIFIDFKGVIPKEFVAVAKSIPLEYYKDGAEGPEFNELLKKKFPGILEKFMDAAKKFFKRSNALSLEAKRALATIVYLNHRLRQQGEKFNARFTYMADYMSSLPEALKKELDEVIPRMSEMAVPDPAELEELKDKAKKAIACEDSTVNKCGVYKRVMETGDLQDAILFI</sequence>
<proteinExistence type="predicted"/>
<keyword evidence="1" id="KW-0732">Signal</keyword>
<keyword evidence="2" id="KW-1185">Reference proteome</keyword>
<evidence type="ECO:0000313" key="3">
    <source>
        <dbReference type="WBParaSite" id="L893_g10870.t1"/>
    </source>
</evidence>
<dbReference type="WBParaSite" id="L893_g10870.t1">
    <property type="protein sequence ID" value="L893_g10870.t1"/>
    <property type="gene ID" value="L893_g10870"/>
</dbReference>